<feature type="region of interest" description="Disordered" evidence="8">
    <location>
        <begin position="1"/>
        <end position="32"/>
    </location>
</feature>
<feature type="repeat" description="WD" evidence="7">
    <location>
        <begin position="187"/>
        <end position="228"/>
    </location>
</feature>
<keyword evidence="1 7" id="KW-0853">WD repeat</keyword>
<reference evidence="9" key="1">
    <citation type="journal article" date="2020" name="Nat. Genet.">
        <title>Genomic diversifications of five Gossypium allopolyploid species and their impact on cotton improvement.</title>
        <authorList>
            <person name="Chen Z.J."/>
            <person name="Sreedasyam A."/>
            <person name="Ando A."/>
            <person name="Song Q."/>
            <person name="De Santiago L.M."/>
            <person name="Hulse-Kemp A.M."/>
            <person name="Ding M."/>
            <person name="Ye W."/>
            <person name="Kirkbride R.C."/>
            <person name="Jenkins J."/>
            <person name="Plott C."/>
            <person name="Lovell J."/>
            <person name="Lin Y.M."/>
            <person name="Vaughn R."/>
            <person name="Liu B."/>
            <person name="Simpson S."/>
            <person name="Scheffler B.E."/>
            <person name="Wen L."/>
            <person name="Saski C.A."/>
            <person name="Grover C.E."/>
            <person name="Hu G."/>
            <person name="Conover J.L."/>
            <person name="Carlson J.W."/>
            <person name="Shu S."/>
            <person name="Boston L.B."/>
            <person name="Williams M."/>
            <person name="Peterson D.G."/>
            <person name="McGee K."/>
            <person name="Jones D.C."/>
            <person name="Wendel J.F."/>
            <person name="Stelly D.M."/>
            <person name="Grimwood J."/>
            <person name="Schmutz J."/>
        </authorList>
    </citation>
    <scope>NUCLEOTIDE SEQUENCE [LARGE SCALE GENOMIC DNA]</scope>
    <source>
        <strain evidence="9">cv. TM-1</strain>
    </source>
</reference>
<dbReference type="InterPro" id="IPR001680">
    <property type="entry name" value="WD40_rpt"/>
</dbReference>
<dbReference type="PROSITE" id="PS50294">
    <property type="entry name" value="WD_REPEATS_REGION"/>
    <property type="match status" value="1"/>
</dbReference>
<evidence type="ECO:0000256" key="7">
    <source>
        <dbReference type="PROSITE-ProRule" id="PRU00221"/>
    </source>
</evidence>
<keyword evidence="4" id="KW-0498">Mitosis</keyword>
<dbReference type="InterPro" id="IPR033010">
    <property type="entry name" value="Cdc20/Fizzy"/>
</dbReference>
<dbReference type="PROSITE" id="PS00678">
    <property type="entry name" value="WD_REPEATS_1"/>
    <property type="match status" value="1"/>
</dbReference>
<keyword evidence="5" id="KW-0131">Cell cycle</keyword>
<dbReference type="SMART" id="SM00320">
    <property type="entry name" value="WD40"/>
    <property type="match status" value="2"/>
</dbReference>
<dbReference type="Proteomes" id="UP000818029">
    <property type="component" value="Chromosome A08"/>
</dbReference>
<accession>A0ABM2YMU7</accession>
<evidence type="ECO:0000256" key="4">
    <source>
        <dbReference type="ARBA" id="ARBA00022776"/>
    </source>
</evidence>
<dbReference type="PANTHER" id="PTHR19918:SF8">
    <property type="entry name" value="FI02843P"/>
    <property type="match status" value="1"/>
</dbReference>
<gene>
    <name evidence="10" type="primary">LOC121205000</name>
</gene>
<evidence type="ECO:0000313" key="9">
    <source>
        <dbReference type="Proteomes" id="UP000818029"/>
    </source>
</evidence>
<protein>
    <submittedName>
        <fullName evidence="10">Cell division cycle 20.2, cofactor of APC complex-like</fullName>
    </submittedName>
</protein>
<dbReference type="PROSITE" id="PS50082">
    <property type="entry name" value="WD_REPEATS_2"/>
    <property type="match status" value="1"/>
</dbReference>
<dbReference type="InterPro" id="IPR015943">
    <property type="entry name" value="WD40/YVTN_repeat-like_dom_sf"/>
</dbReference>
<feature type="compositionally biased region" description="Basic and acidic residues" evidence="8">
    <location>
        <begin position="1"/>
        <end position="15"/>
    </location>
</feature>
<reference evidence="10" key="2">
    <citation type="submission" date="2025-08" db="UniProtKB">
        <authorList>
            <consortium name="RefSeq"/>
        </authorList>
    </citation>
    <scope>IDENTIFICATION</scope>
</reference>
<keyword evidence="2" id="KW-0132">Cell division</keyword>
<organism evidence="9 10">
    <name type="scientific">Gossypium hirsutum</name>
    <name type="common">Upland cotton</name>
    <name type="synonym">Gossypium mexicanum</name>
    <dbReference type="NCBI Taxonomy" id="3635"/>
    <lineage>
        <taxon>Eukaryota</taxon>
        <taxon>Viridiplantae</taxon>
        <taxon>Streptophyta</taxon>
        <taxon>Embryophyta</taxon>
        <taxon>Tracheophyta</taxon>
        <taxon>Spermatophyta</taxon>
        <taxon>Magnoliopsida</taxon>
        <taxon>eudicotyledons</taxon>
        <taxon>Gunneridae</taxon>
        <taxon>Pentapetalae</taxon>
        <taxon>rosids</taxon>
        <taxon>malvids</taxon>
        <taxon>Malvales</taxon>
        <taxon>Malvaceae</taxon>
        <taxon>Malvoideae</taxon>
        <taxon>Gossypium</taxon>
    </lineage>
</organism>
<dbReference type="PANTHER" id="PTHR19918">
    <property type="entry name" value="CELL DIVISION CYCLE 20 CDC20 FIZZY -RELATED"/>
    <property type="match status" value="1"/>
</dbReference>
<keyword evidence="3" id="KW-0677">Repeat</keyword>
<dbReference type="Gene3D" id="2.130.10.10">
    <property type="entry name" value="YVTN repeat-like/Quinoprotein amine dehydrogenase"/>
    <property type="match status" value="1"/>
</dbReference>
<sequence length="242" mass="27636">MNKGREEVKDDDPKQEPPQTKTTETEHYYQVVNKGTREEQRLQIEELDEWTRILAFKNKPPTPVELFPSGHTTSFAHPEKPLKPRRHIPQSSERTLDALDLMDDFYLNLLDWGSSNVLVITLGNTFYFWDASDSSTSELVTIDDDNGPVTSMSWALDGRHIAIGLNKSEVQLRDSASNRQLCTLRAYKGHRQEVCGLKWSASRQQLASGGNDILVHIWDMSKASSNSPTQWIHRLEDHTYGI</sequence>
<evidence type="ECO:0000256" key="1">
    <source>
        <dbReference type="ARBA" id="ARBA00022574"/>
    </source>
</evidence>
<keyword evidence="9" id="KW-1185">Reference proteome</keyword>
<name>A0ABM2YMU7_GOSHI</name>
<dbReference type="InterPro" id="IPR019775">
    <property type="entry name" value="WD40_repeat_CS"/>
</dbReference>
<evidence type="ECO:0000256" key="8">
    <source>
        <dbReference type="SAM" id="MobiDB-lite"/>
    </source>
</evidence>
<evidence type="ECO:0000313" key="10">
    <source>
        <dbReference type="RefSeq" id="XP_040931864.1"/>
    </source>
</evidence>
<evidence type="ECO:0000256" key="5">
    <source>
        <dbReference type="ARBA" id="ARBA00023306"/>
    </source>
</evidence>
<comment type="function">
    <text evidence="6">Component of the anaphase promoting complex/cyclosome (APC/C), a cell cycle-regulated E3 ubiquitin-protein ligase complex that controls progression through mitosis and the G1 phase of the cell cycle.</text>
</comment>
<evidence type="ECO:0000256" key="3">
    <source>
        <dbReference type="ARBA" id="ARBA00022737"/>
    </source>
</evidence>
<dbReference type="RefSeq" id="XP_040931864.1">
    <property type="nucleotide sequence ID" value="XM_041075930.1"/>
</dbReference>
<dbReference type="GeneID" id="121205000"/>
<proteinExistence type="predicted"/>
<dbReference type="Pfam" id="PF00400">
    <property type="entry name" value="WD40"/>
    <property type="match status" value="1"/>
</dbReference>
<dbReference type="InterPro" id="IPR036322">
    <property type="entry name" value="WD40_repeat_dom_sf"/>
</dbReference>
<evidence type="ECO:0000256" key="2">
    <source>
        <dbReference type="ARBA" id="ARBA00022618"/>
    </source>
</evidence>
<dbReference type="SUPFAM" id="SSF50978">
    <property type="entry name" value="WD40 repeat-like"/>
    <property type="match status" value="1"/>
</dbReference>
<evidence type="ECO:0000256" key="6">
    <source>
        <dbReference type="ARBA" id="ARBA00023425"/>
    </source>
</evidence>